<dbReference type="RefSeq" id="XP_027344788.1">
    <property type="nucleotide sequence ID" value="XM_027488987.1"/>
</dbReference>
<dbReference type="AlphaFoldDB" id="A0A8B8KN99"/>
<evidence type="ECO:0000313" key="5">
    <source>
        <dbReference type="Proteomes" id="UP000694853"/>
    </source>
</evidence>
<name>A0A8B8KN99_ABRPR</name>
<comment type="similarity">
    <text evidence="1 3">Belongs to the EXO70 family.</text>
</comment>
<dbReference type="Pfam" id="PF20669">
    <property type="entry name" value="Exo70_N"/>
    <property type="match status" value="1"/>
</dbReference>
<keyword evidence="5" id="KW-1185">Reference proteome</keyword>
<dbReference type="InterPro" id="IPR046364">
    <property type="entry name" value="Exo70_C"/>
</dbReference>
<protein>
    <recommendedName>
        <fullName evidence="3">Exocyst subunit Exo70 family protein</fullName>
    </recommendedName>
</protein>
<evidence type="ECO:0000256" key="2">
    <source>
        <dbReference type="ARBA" id="ARBA00022448"/>
    </source>
</evidence>
<dbReference type="PANTHER" id="PTHR12542:SF7">
    <property type="entry name" value="EXOCYST SUBUNIT EXO70 FAMILY PROTEIN"/>
    <property type="match status" value="1"/>
</dbReference>
<dbReference type="GeneID" id="113857196"/>
<organism evidence="5 6">
    <name type="scientific">Abrus precatorius</name>
    <name type="common">Indian licorice</name>
    <name type="synonym">Glycine abrus</name>
    <dbReference type="NCBI Taxonomy" id="3816"/>
    <lineage>
        <taxon>Eukaryota</taxon>
        <taxon>Viridiplantae</taxon>
        <taxon>Streptophyta</taxon>
        <taxon>Embryophyta</taxon>
        <taxon>Tracheophyta</taxon>
        <taxon>Spermatophyta</taxon>
        <taxon>Magnoliopsida</taxon>
        <taxon>eudicotyledons</taxon>
        <taxon>Gunneridae</taxon>
        <taxon>Pentapetalae</taxon>
        <taxon>rosids</taxon>
        <taxon>fabids</taxon>
        <taxon>Fabales</taxon>
        <taxon>Fabaceae</taxon>
        <taxon>Papilionoideae</taxon>
        <taxon>50 kb inversion clade</taxon>
        <taxon>NPAAA clade</taxon>
        <taxon>indigoferoid/millettioid clade</taxon>
        <taxon>Abreae</taxon>
        <taxon>Abrus</taxon>
    </lineage>
</organism>
<comment type="function">
    <text evidence="3">Component of the exocyst complex.</text>
</comment>
<dbReference type="Proteomes" id="UP000694853">
    <property type="component" value="Unplaced"/>
</dbReference>
<dbReference type="GO" id="GO:0015031">
    <property type="term" value="P:protein transport"/>
    <property type="evidence" value="ECO:0007669"/>
    <property type="project" value="UniProtKB-KW"/>
</dbReference>
<dbReference type="OrthoDB" id="1922221at2759"/>
<keyword evidence="2 3" id="KW-0813">Transport</keyword>
<accession>A0A8B8KN99</accession>
<dbReference type="GO" id="GO:0000145">
    <property type="term" value="C:exocyst"/>
    <property type="evidence" value="ECO:0007669"/>
    <property type="project" value="InterPro"/>
</dbReference>
<proteinExistence type="inferred from homology"/>
<keyword evidence="3" id="KW-0653">Protein transport</keyword>
<dbReference type="SUPFAM" id="SSF74788">
    <property type="entry name" value="Cullin repeat-like"/>
    <property type="match status" value="1"/>
</dbReference>
<dbReference type="InterPro" id="IPR004140">
    <property type="entry name" value="Exo70"/>
</dbReference>
<reference evidence="6" key="2">
    <citation type="submission" date="2025-08" db="UniProtKB">
        <authorList>
            <consortium name="RefSeq"/>
        </authorList>
    </citation>
    <scope>IDENTIFICATION</scope>
    <source>
        <tissue evidence="6">Young leaves</tissue>
    </source>
</reference>
<dbReference type="PANTHER" id="PTHR12542">
    <property type="entry name" value="EXOCYST COMPLEX PROTEIN EXO70"/>
    <property type="match status" value="1"/>
</dbReference>
<keyword evidence="3" id="KW-0268">Exocytosis</keyword>
<dbReference type="GO" id="GO:0005546">
    <property type="term" value="F:phosphatidylinositol-4,5-bisphosphate binding"/>
    <property type="evidence" value="ECO:0007669"/>
    <property type="project" value="InterPro"/>
</dbReference>
<evidence type="ECO:0000256" key="1">
    <source>
        <dbReference type="ARBA" id="ARBA00006756"/>
    </source>
</evidence>
<reference evidence="5" key="1">
    <citation type="journal article" date="2019" name="Toxins">
        <title>Detection of Abrin-Like and Prepropulchellin-Like Toxin Genes and Transcripts Using Whole Genome Sequencing and Full-Length Transcript Sequencing of Abrus precatorius.</title>
        <authorList>
            <person name="Hovde B.T."/>
            <person name="Daligault H.E."/>
            <person name="Hanschen E.R."/>
            <person name="Kunde Y.A."/>
            <person name="Johnson M.B."/>
            <person name="Starkenburg S.R."/>
            <person name="Johnson S.L."/>
        </authorList>
    </citation>
    <scope>NUCLEOTIDE SEQUENCE [LARGE SCALE GENOMIC DNA]</scope>
</reference>
<evidence type="ECO:0000259" key="4">
    <source>
        <dbReference type="Pfam" id="PF03081"/>
    </source>
</evidence>
<evidence type="ECO:0000313" key="6">
    <source>
        <dbReference type="RefSeq" id="XP_027344788.1"/>
    </source>
</evidence>
<dbReference type="InterPro" id="IPR016159">
    <property type="entry name" value="Cullin_repeat-like_dom_sf"/>
</dbReference>
<dbReference type="Pfam" id="PF03081">
    <property type="entry name" value="Exo70_C"/>
    <property type="match status" value="1"/>
</dbReference>
<evidence type="ECO:0000256" key="3">
    <source>
        <dbReference type="RuleBase" id="RU365026"/>
    </source>
</evidence>
<sequence length="568" mass="65304">MDNLPYEIILRWDSEEARKKMIFAGDRQEAERYLQAVDEIQRSGNQSAIPIAMARLENEFRNILISRSKPISFLHHIHAKEEEEEEAQHGCACFSHPRFNTSASGKRQDDYDPFDDCNFLYSLRLDKTNKLGYSIGAINDLRCIAERMISSGHLCQCIEVYGTVRKSIIDASLRRLGISHVNLPLDAKIRRWREVAKVCVFTFFPREKKLCEEIFSGVGDDIDHACFMETMKESAIQLLNFADAIFTATTSSPQKLFRILDLYQALADLIPHFDNIFDHKLCESIRVLATNILSRLSEAARHTFFRFENAVLGDTSESEVPIPANGTIHPLTTYAMDYLCFICDYKQTLNGLILPKPSMESIFTLDMHFAQEEGEDRLTICLTLIIGILLIKLYGKCKHYKDESLSHLFMMNNVHYIFKRVRGHSELRDMIGDGHLKNLERKFNQAAVSYEKSTWGRVLDCLTEEELYLKKGGKMSMSKSALRKKIKAFNVLFEKVHRTQAVWSIPDLELRNSLQMSITKKLIPAYRSFVRRHGKMELSGTYVMGHAKYSQLDLHAAVFDFFKGKPTS</sequence>
<dbReference type="KEGG" id="aprc:113857196"/>
<dbReference type="Gene3D" id="1.20.1280.170">
    <property type="entry name" value="Exocyst complex component Exo70"/>
    <property type="match status" value="1"/>
</dbReference>
<gene>
    <name evidence="6" type="primary">LOC113857196</name>
</gene>
<feature type="domain" description="Exocyst complex subunit Exo70 C-terminal" evidence="4">
    <location>
        <begin position="191"/>
        <end position="555"/>
    </location>
</feature>
<dbReference type="GO" id="GO:0006887">
    <property type="term" value="P:exocytosis"/>
    <property type="evidence" value="ECO:0007669"/>
    <property type="project" value="UniProtKB-KW"/>
</dbReference>